<feature type="compositionally biased region" description="Polar residues" evidence="1">
    <location>
        <begin position="392"/>
        <end position="401"/>
    </location>
</feature>
<accession>A0A7R9ARQ9</accession>
<protein>
    <submittedName>
        <fullName evidence="3">Uncharacterized protein</fullName>
    </submittedName>
</protein>
<keyword evidence="2" id="KW-0812">Transmembrane</keyword>
<evidence type="ECO:0000256" key="2">
    <source>
        <dbReference type="SAM" id="Phobius"/>
    </source>
</evidence>
<name>A0A7R9ARQ9_TIMSH</name>
<feature type="region of interest" description="Disordered" evidence="1">
    <location>
        <begin position="1035"/>
        <end position="1054"/>
    </location>
</feature>
<gene>
    <name evidence="3" type="ORF">TSIB3V08_LOCUS3381</name>
</gene>
<dbReference type="EMBL" id="OC001122">
    <property type="protein sequence ID" value="CAD7259170.1"/>
    <property type="molecule type" value="Genomic_DNA"/>
</dbReference>
<feature type="compositionally biased region" description="Low complexity" evidence="1">
    <location>
        <begin position="737"/>
        <end position="748"/>
    </location>
</feature>
<feature type="region of interest" description="Disordered" evidence="1">
    <location>
        <begin position="874"/>
        <end position="895"/>
    </location>
</feature>
<feature type="region of interest" description="Disordered" evidence="1">
    <location>
        <begin position="970"/>
        <end position="989"/>
    </location>
</feature>
<feature type="compositionally biased region" description="Basic and acidic residues" evidence="1">
    <location>
        <begin position="380"/>
        <end position="389"/>
    </location>
</feature>
<sequence length="1054" mass="117093">MVADILPNVSYDMERVAVLRMGRRVPLLLPLLCCALLSHPSLILAQSNYASQANDIEYIGDGLPDSATLDGKVTKLDDLSPVIFLNRTKAYLNCGAGSMQVDLKFNEKFFGIAYADFNRNSACQVVGKGALSYKLELPLKGCGTKQLWVKPVREMLGVKQVRGMLWVEPGREMLWVKPVRGMLWVEPGREMLGVKQVRGMLWVEPEPQRVFTNNIVVRFHPGLEMDGDEVITIVCRYPPPIAPPPAALPAGIQTAPIAPSVIEPPLQGYQILLIICAILFLSLLLLGLGCSYICLKKRNVQVVRRHPFSTGTGSEITKLSGSSLGNISMFEGLKIPRAHALAAAAGSTSGSEAALIVSGGEHSDTLPSDYPSESPSSAHSEVEDVDTRSLRRPSTVSSAGSYDNKGYVQHQEGMSTFYSENYGHHNEVNMLASTAAASMIPRPPVAVTVTPPEPKFDVSVRVKRAAPPTPTPAPSISDVESTMSIQARNLSTILEHGEEHIRPVESPKPPPAMTTFSYVPELHPPPPPARYSQTPPVYSRILRRQHEQIQTREPSTVDTLSQRSIPDNDNWSQAEDFIDAPQRRMSITSAKSLASLNTLNTEMTDTRSVTEMVDNSHKRYAATSVGPPPPPPPPIVPFTHYTSSMNTHTGTVDVLEPPVVVSRRPEMTTHVVDDVFLRTITEKRTIEDIERHRRQVTEYHTRPQPPVNPKWDVVIRNYPAPPTQDALQGNEAGPDWESYSEASSASGYPTTPIAERHQARIDFERSYMSTLEIPPQDPPVPNWDVLIRVLNPPPIEEAQPLENTGEIFREEAFLTIEDREKWRQIITTESTLRTLLTEATVREDFELIRKDQRYEQLFEPKKWDVIIRVLAPPERPSYDKRGGDSSNRYRRKADWDTRSRRSSLPTLYEYDSDGGSSVRTLVADMPGINGGPSGFDPMRSRRTSISSRRSDMDVRSMTEVMVDFARPDRADTLSDASGPSSYYRSGSGGVPRRFYDDDELLMGGHGNTSEDEDYHVRRMETGSLVRSLSQPSLARSASEFTEHWVPPGTGTPEI</sequence>
<dbReference type="PANTHER" id="PTHR46560:SF11">
    <property type="entry name" value="GH09980P"/>
    <property type="match status" value="1"/>
</dbReference>
<feature type="transmembrane region" description="Helical" evidence="2">
    <location>
        <begin position="271"/>
        <end position="295"/>
    </location>
</feature>
<keyword evidence="2" id="KW-1133">Transmembrane helix</keyword>
<dbReference type="PANTHER" id="PTHR46560">
    <property type="entry name" value="CYPHER, ISOFORM B"/>
    <property type="match status" value="1"/>
</dbReference>
<reference evidence="3" key="1">
    <citation type="submission" date="2020-11" db="EMBL/GenBank/DDBJ databases">
        <authorList>
            <person name="Tran Van P."/>
        </authorList>
    </citation>
    <scope>NUCLEOTIDE SEQUENCE</scope>
</reference>
<keyword evidence="2" id="KW-0472">Membrane</keyword>
<organism evidence="3">
    <name type="scientific">Timema shepardi</name>
    <name type="common">Walking stick</name>
    <dbReference type="NCBI Taxonomy" id="629360"/>
    <lineage>
        <taxon>Eukaryota</taxon>
        <taxon>Metazoa</taxon>
        <taxon>Ecdysozoa</taxon>
        <taxon>Arthropoda</taxon>
        <taxon>Hexapoda</taxon>
        <taxon>Insecta</taxon>
        <taxon>Pterygota</taxon>
        <taxon>Neoptera</taxon>
        <taxon>Polyneoptera</taxon>
        <taxon>Phasmatodea</taxon>
        <taxon>Timematodea</taxon>
        <taxon>Timematoidea</taxon>
        <taxon>Timematidae</taxon>
        <taxon>Timema</taxon>
    </lineage>
</organism>
<feature type="region of interest" description="Disordered" evidence="1">
    <location>
        <begin position="717"/>
        <end position="752"/>
    </location>
</feature>
<feature type="region of interest" description="Disordered" evidence="1">
    <location>
        <begin position="362"/>
        <end position="406"/>
    </location>
</feature>
<evidence type="ECO:0000256" key="1">
    <source>
        <dbReference type="SAM" id="MobiDB-lite"/>
    </source>
</evidence>
<feature type="compositionally biased region" description="Polar residues" evidence="1">
    <location>
        <begin position="551"/>
        <end position="572"/>
    </location>
</feature>
<evidence type="ECO:0000313" key="3">
    <source>
        <dbReference type="EMBL" id="CAD7259170.1"/>
    </source>
</evidence>
<feature type="region of interest" description="Disordered" evidence="1">
    <location>
        <begin position="546"/>
        <end position="572"/>
    </location>
</feature>
<proteinExistence type="predicted"/>
<feature type="region of interest" description="Disordered" evidence="1">
    <location>
        <begin position="927"/>
        <end position="953"/>
    </location>
</feature>
<dbReference type="AlphaFoldDB" id="A0A7R9ARQ9"/>